<dbReference type="PANTHER" id="PTHR23232:SF133">
    <property type="entry name" value="RIKEN CDNA 1700020N01 GENE"/>
    <property type="match status" value="1"/>
</dbReference>
<evidence type="ECO:0000259" key="1">
    <source>
        <dbReference type="PROSITE" id="PS50805"/>
    </source>
</evidence>
<dbReference type="SUPFAM" id="SSF109640">
    <property type="entry name" value="KRAB domain (Kruppel-associated box)"/>
    <property type="match status" value="1"/>
</dbReference>
<dbReference type="CDD" id="cd07765">
    <property type="entry name" value="KRAB_A-box"/>
    <property type="match status" value="1"/>
</dbReference>
<protein>
    <recommendedName>
        <fullName evidence="1">KRAB domain-containing protein</fullName>
    </recommendedName>
</protein>
<dbReference type="PANTHER" id="PTHR23232">
    <property type="entry name" value="KRAB DOMAIN C2H2 ZINC FINGER"/>
    <property type="match status" value="1"/>
</dbReference>
<name>A0A8D0CCC6_SALMN</name>
<dbReference type="InterPro" id="IPR001909">
    <property type="entry name" value="KRAB"/>
</dbReference>
<dbReference type="InterPro" id="IPR036051">
    <property type="entry name" value="KRAB_dom_sf"/>
</dbReference>
<reference evidence="2" key="2">
    <citation type="submission" date="2025-09" db="UniProtKB">
        <authorList>
            <consortium name="Ensembl"/>
        </authorList>
    </citation>
    <scope>IDENTIFICATION</scope>
</reference>
<proteinExistence type="predicted"/>
<reference evidence="2" key="1">
    <citation type="submission" date="2025-08" db="UniProtKB">
        <authorList>
            <consortium name="Ensembl"/>
        </authorList>
    </citation>
    <scope>IDENTIFICATION</scope>
</reference>
<dbReference type="Pfam" id="PF01352">
    <property type="entry name" value="KRAB"/>
    <property type="match status" value="1"/>
</dbReference>
<evidence type="ECO:0000313" key="2">
    <source>
        <dbReference type="Ensembl" id="ENSSMRP00000020362.1"/>
    </source>
</evidence>
<dbReference type="SMART" id="SM00349">
    <property type="entry name" value="KRAB"/>
    <property type="match status" value="1"/>
</dbReference>
<sequence>MAAAGRLPDAGLVTFQDVDVCFTDEEWGLLDSGQRDLCRKVMRETYGIVASLGKSTILLDLCLA</sequence>
<dbReference type="AlphaFoldDB" id="A0A8D0CCC6"/>
<dbReference type="Proteomes" id="UP000694421">
    <property type="component" value="Unplaced"/>
</dbReference>
<dbReference type="Ensembl" id="ENSSMRT00000023852.1">
    <property type="protein sequence ID" value="ENSSMRP00000020362.1"/>
    <property type="gene ID" value="ENSSMRG00000015839.1"/>
</dbReference>
<organism evidence="2 3">
    <name type="scientific">Salvator merianae</name>
    <name type="common">Argentine black and white tegu</name>
    <name type="synonym">Tupinambis merianae</name>
    <dbReference type="NCBI Taxonomy" id="96440"/>
    <lineage>
        <taxon>Eukaryota</taxon>
        <taxon>Metazoa</taxon>
        <taxon>Chordata</taxon>
        <taxon>Craniata</taxon>
        <taxon>Vertebrata</taxon>
        <taxon>Euteleostomi</taxon>
        <taxon>Lepidosauria</taxon>
        <taxon>Squamata</taxon>
        <taxon>Bifurcata</taxon>
        <taxon>Unidentata</taxon>
        <taxon>Episquamata</taxon>
        <taxon>Laterata</taxon>
        <taxon>Teiioidea</taxon>
        <taxon>Teiidae</taxon>
        <taxon>Salvator</taxon>
    </lineage>
</organism>
<dbReference type="GeneTree" id="ENSGT00990000204841"/>
<dbReference type="GO" id="GO:0006355">
    <property type="term" value="P:regulation of DNA-templated transcription"/>
    <property type="evidence" value="ECO:0007669"/>
    <property type="project" value="InterPro"/>
</dbReference>
<dbReference type="PROSITE" id="PS50805">
    <property type="entry name" value="KRAB"/>
    <property type="match status" value="1"/>
</dbReference>
<dbReference type="Gene3D" id="6.10.140.140">
    <property type="match status" value="1"/>
</dbReference>
<accession>A0A8D0CCC6</accession>
<keyword evidence="3" id="KW-1185">Reference proteome</keyword>
<evidence type="ECO:0000313" key="3">
    <source>
        <dbReference type="Proteomes" id="UP000694421"/>
    </source>
</evidence>
<dbReference type="InterPro" id="IPR050169">
    <property type="entry name" value="Krueppel_C2H2_ZnF"/>
</dbReference>
<feature type="domain" description="KRAB" evidence="1">
    <location>
        <begin position="13"/>
        <end position="64"/>
    </location>
</feature>